<dbReference type="Proteomes" id="UP001165090">
    <property type="component" value="Unassembled WGS sequence"/>
</dbReference>
<feature type="region of interest" description="Disordered" evidence="1">
    <location>
        <begin position="511"/>
        <end position="532"/>
    </location>
</feature>
<name>A0ABQ5S6N4_9CHLO</name>
<organism evidence="2 3">
    <name type="scientific">Volvox africanus</name>
    <dbReference type="NCBI Taxonomy" id="51714"/>
    <lineage>
        <taxon>Eukaryota</taxon>
        <taxon>Viridiplantae</taxon>
        <taxon>Chlorophyta</taxon>
        <taxon>core chlorophytes</taxon>
        <taxon>Chlorophyceae</taxon>
        <taxon>CS clade</taxon>
        <taxon>Chlamydomonadales</taxon>
        <taxon>Volvocaceae</taxon>
        <taxon>Volvox</taxon>
    </lineage>
</organism>
<evidence type="ECO:0000313" key="2">
    <source>
        <dbReference type="EMBL" id="GLI65545.1"/>
    </source>
</evidence>
<keyword evidence="3" id="KW-1185">Reference proteome</keyword>
<reference evidence="2 3" key="1">
    <citation type="journal article" date="2023" name="IScience">
        <title>Expanded male sex-determining region conserved during the evolution of homothallism in the green alga Volvox.</title>
        <authorList>
            <person name="Yamamoto K."/>
            <person name="Matsuzaki R."/>
            <person name="Mahakham W."/>
            <person name="Heman W."/>
            <person name="Sekimoto H."/>
            <person name="Kawachi M."/>
            <person name="Minakuchi Y."/>
            <person name="Toyoda A."/>
            <person name="Nozaki H."/>
        </authorList>
    </citation>
    <scope>NUCLEOTIDE SEQUENCE [LARGE SCALE GENOMIC DNA]</scope>
    <source>
        <strain evidence="2 3">NIES-4468</strain>
    </source>
</reference>
<accession>A0ABQ5S6N4</accession>
<sequence>GGDSSGGGGGGAARLPPLTVARPTALILPTDLAVRRALSPPPPPRPSVVPTLTTWLRAVRFVRQQHRCESSPNAAQVQELQTCCVGLLAAISLSAGGCRAVCSQPNLLPYIASLLELPDVSAGDAATSSSPAAAALGSSGQELRLQLLALLTNLSLHGEGAAALTTVVSSASSRPLGEGLYGTAAGATRLISESTNSWRLGATLLEACFTVMTNIHRSQAALQLEADHSSGEPRDSFRLAAEALRVPLAPNIGVVDQTRIRAAAARCLDSAIAAYEGVGRSLAPRRPSGIIRDPSVRTRSRRNPTATTATAEEKAVITELVWLLAGGAAVANGCGCAVASVAAAAERAAIDAAGALWQLMASGTVHPDDVVSELEPPLVSMLGSTRTAMDSERPSAVRLAALGLVSCLARGAAVARRLWTSPLLPAVLKTHAFARRRCADVSAETWLPVVECVRGLCQVLCRACHRIDRGDVVGPDKRVDKWGFTERMLSELRCKLEYDNDEDAIMLVPQGEEAEAGGGTGTGTGRGRGRGNRWQWEWGLRERF</sequence>
<proteinExistence type="predicted"/>
<feature type="region of interest" description="Disordered" evidence="1">
    <location>
        <begin position="289"/>
        <end position="310"/>
    </location>
</feature>
<protein>
    <submittedName>
        <fullName evidence="2">Uncharacterized protein</fullName>
    </submittedName>
</protein>
<gene>
    <name evidence="2" type="ORF">VaNZ11_009103</name>
</gene>
<dbReference type="SUPFAM" id="SSF48371">
    <property type="entry name" value="ARM repeat"/>
    <property type="match status" value="1"/>
</dbReference>
<dbReference type="EMBL" id="BSDZ01000024">
    <property type="protein sequence ID" value="GLI65545.1"/>
    <property type="molecule type" value="Genomic_DNA"/>
</dbReference>
<evidence type="ECO:0000313" key="3">
    <source>
        <dbReference type="Proteomes" id="UP001165090"/>
    </source>
</evidence>
<feature type="compositionally biased region" description="Gly residues" evidence="1">
    <location>
        <begin position="516"/>
        <end position="526"/>
    </location>
</feature>
<feature type="non-terminal residue" evidence="2">
    <location>
        <position position="1"/>
    </location>
</feature>
<comment type="caution">
    <text evidence="2">The sequence shown here is derived from an EMBL/GenBank/DDBJ whole genome shotgun (WGS) entry which is preliminary data.</text>
</comment>
<dbReference type="InterPro" id="IPR016024">
    <property type="entry name" value="ARM-type_fold"/>
</dbReference>
<evidence type="ECO:0000256" key="1">
    <source>
        <dbReference type="SAM" id="MobiDB-lite"/>
    </source>
</evidence>